<evidence type="ECO:0000313" key="1">
    <source>
        <dbReference type="EMBL" id="AEH24855.1"/>
    </source>
</evidence>
<dbReference type="KEGG" id="pya:PYCH_11750"/>
<dbReference type="NCBIfam" id="NF006251">
    <property type="entry name" value="PRK08392.1"/>
    <property type="match status" value="1"/>
</dbReference>
<organism evidence="1 2">
    <name type="scientific">Pyrococcus yayanosii (strain CH1 / JCM 16557)</name>
    <dbReference type="NCBI Taxonomy" id="529709"/>
    <lineage>
        <taxon>Archaea</taxon>
        <taxon>Methanobacteriati</taxon>
        <taxon>Methanobacteriota</taxon>
        <taxon>Thermococci</taxon>
        <taxon>Thermococcales</taxon>
        <taxon>Thermococcaceae</taxon>
        <taxon>Pyrococcus</taxon>
    </lineage>
</organism>
<evidence type="ECO:0000313" key="2">
    <source>
        <dbReference type="Proteomes" id="UP000008386"/>
    </source>
</evidence>
<dbReference type="AlphaFoldDB" id="F8AF16"/>
<sequence length="203" mass="22925">MGLIIDNVSWAEARGLRLVGISDHIHYLTPATFRSYVAEVRRAAEESEVIVLVGVEANILDSGPDITDDFTEKLDYVIASVHDWFGVGEVHRYLERIKLALMDKNVDVIGHFGNIFPWIGYPSQEELLEIVELAEAYGKAFEISSRYRVPEQEFIKLCVRRGVKLTFASDAHRPEDVGALSWSIKVFERAGGKKEDLLFSDLL</sequence>
<reference evidence="1 2" key="1">
    <citation type="journal article" date="2011" name="J. Bacteriol.">
        <title>Complete genome sequence of the obligate piezophilic hyperthermophilic archaeon Pyrococcus yayanosii CH1.</title>
        <authorList>
            <person name="Jun X."/>
            <person name="Lupeng L."/>
            <person name="Minjuan X."/>
            <person name="Oger P."/>
            <person name="Fengping W."/>
            <person name="Jebbar M."/>
            <person name="Xiang X."/>
        </authorList>
    </citation>
    <scope>NUCLEOTIDE SEQUENCE [LARGE SCALE GENOMIC DNA]</scope>
    <source>
        <strain evidence="2">CH1 / JCM 16557</strain>
    </source>
</reference>
<dbReference type="GO" id="GO:0042578">
    <property type="term" value="F:phosphoric ester hydrolase activity"/>
    <property type="evidence" value="ECO:0007669"/>
    <property type="project" value="TreeGrafter"/>
</dbReference>
<dbReference type="eggNOG" id="arCOG00304">
    <property type="taxonomic scope" value="Archaea"/>
</dbReference>
<dbReference type="SUPFAM" id="SSF89550">
    <property type="entry name" value="PHP domain-like"/>
    <property type="match status" value="1"/>
</dbReference>
<dbReference type="GO" id="GO:0005829">
    <property type="term" value="C:cytosol"/>
    <property type="evidence" value="ECO:0007669"/>
    <property type="project" value="TreeGrafter"/>
</dbReference>
<keyword evidence="1" id="KW-0808">Transferase</keyword>
<dbReference type="HOGENOM" id="CLU_061999_1_1_2"/>
<gene>
    <name evidence="1" type="ordered locus">PYCH_11750</name>
</gene>
<dbReference type="STRING" id="529709.PYCH_11750"/>
<name>F8AF16_PYRYC</name>
<dbReference type="InterPro" id="IPR016195">
    <property type="entry name" value="Pol/histidinol_Pase-like"/>
</dbReference>
<keyword evidence="2" id="KW-1185">Reference proteome</keyword>
<dbReference type="EMBL" id="CP002779">
    <property type="protein sequence ID" value="AEH24855.1"/>
    <property type="molecule type" value="Genomic_DNA"/>
</dbReference>
<dbReference type="PANTHER" id="PTHR36928">
    <property type="entry name" value="PHOSPHATASE YCDX-RELATED"/>
    <property type="match status" value="1"/>
</dbReference>
<proteinExistence type="predicted"/>
<accession>F8AF16</accession>
<dbReference type="PANTHER" id="PTHR36928:SF1">
    <property type="entry name" value="PHOSPHATASE YCDX-RELATED"/>
    <property type="match status" value="1"/>
</dbReference>
<protein>
    <submittedName>
        <fullName evidence="1">Putative phosphotransferase, php family</fullName>
    </submittedName>
</protein>
<dbReference type="InterPro" id="IPR050243">
    <property type="entry name" value="PHP_phosphatase"/>
</dbReference>
<dbReference type="Proteomes" id="UP000008386">
    <property type="component" value="Chromosome"/>
</dbReference>
<dbReference type="Gene3D" id="3.20.20.140">
    <property type="entry name" value="Metal-dependent hydrolases"/>
    <property type="match status" value="1"/>
</dbReference>
<dbReference type="GO" id="GO:0016740">
    <property type="term" value="F:transferase activity"/>
    <property type="evidence" value="ECO:0007669"/>
    <property type="project" value="UniProtKB-KW"/>
</dbReference>
<dbReference type="GO" id="GO:0008270">
    <property type="term" value="F:zinc ion binding"/>
    <property type="evidence" value="ECO:0007669"/>
    <property type="project" value="TreeGrafter"/>
</dbReference>